<dbReference type="Proteomes" id="UP000281498">
    <property type="component" value="Unassembled WGS sequence"/>
</dbReference>
<dbReference type="AlphaFoldDB" id="A0A3A9KMI3"/>
<proteinExistence type="predicted"/>
<dbReference type="OrthoDB" id="2986701at2"/>
<protein>
    <submittedName>
        <fullName evidence="1">Uncharacterized protein</fullName>
    </submittedName>
</protein>
<comment type="caution">
    <text evidence="1">The sequence shown here is derived from an EMBL/GenBank/DDBJ whole genome shotgun (WGS) entry which is preliminary data.</text>
</comment>
<evidence type="ECO:0000313" key="1">
    <source>
        <dbReference type="EMBL" id="RKL65946.1"/>
    </source>
</evidence>
<name>A0A3A9KMI3_9BACI</name>
<reference evidence="1 2" key="1">
    <citation type="submission" date="2017-10" db="EMBL/GenBank/DDBJ databases">
        <title>Bacillus sp. nov., a halophilic bacterium isolated from a Keqin Lake.</title>
        <authorList>
            <person name="Wang H."/>
        </authorList>
    </citation>
    <scope>NUCLEOTIDE SEQUENCE [LARGE SCALE GENOMIC DNA]</scope>
    <source>
        <strain evidence="1 2">KCTC 13187</strain>
    </source>
</reference>
<accession>A0A3A9KMI3</accession>
<keyword evidence="2" id="KW-1185">Reference proteome</keyword>
<sequence length="304" mass="35307">MIKIELLERSYPFQSIRWMIEGKIMDTNKGMKAVQLWKDEDLLAWHIKWRDALAEHTGIMTNRMIQTITGEKVLSTDLGFITVHDVVEEAFPIFDHPKQIGQFLGKYLACTATEEDDREVPIIPDLERDFDIRFFEDLSQWDILQKLNLEAKKRVTKVRELLKNHSQIVYHNIVPPIESLIQARSIHHQLFWETSEKKPISCYEALRNVLHEWHTEGHGAKIKEVLDGIDETFPLSEERGTALLANCLYPWELRSFVANALDNDGTGTMEQHFQSFAQEWDISRQLVKDVAGWLVNSREGVVQG</sequence>
<dbReference type="RefSeq" id="WP_110934978.1">
    <property type="nucleotide sequence ID" value="NZ_KZ614146.1"/>
</dbReference>
<dbReference type="EMBL" id="PDOE01000010">
    <property type="protein sequence ID" value="RKL65946.1"/>
    <property type="molecule type" value="Genomic_DNA"/>
</dbReference>
<evidence type="ECO:0000313" key="2">
    <source>
        <dbReference type="Proteomes" id="UP000281498"/>
    </source>
</evidence>
<organism evidence="1 2">
    <name type="scientific">Salipaludibacillus neizhouensis</name>
    <dbReference type="NCBI Taxonomy" id="885475"/>
    <lineage>
        <taxon>Bacteria</taxon>
        <taxon>Bacillati</taxon>
        <taxon>Bacillota</taxon>
        <taxon>Bacilli</taxon>
        <taxon>Bacillales</taxon>
        <taxon>Bacillaceae</taxon>
    </lineage>
</organism>
<gene>
    <name evidence="1" type="ORF">CR203_17900</name>
</gene>